<feature type="transmembrane region" description="Helical" evidence="1">
    <location>
        <begin position="70"/>
        <end position="101"/>
    </location>
</feature>
<feature type="transmembrane region" description="Helical" evidence="1">
    <location>
        <begin position="46"/>
        <end position="64"/>
    </location>
</feature>
<organism evidence="3 4">
    <name type="scientific">[Eubacterium] siraeum</name>
    <dbReference type="NCBI Taxonomy" id="39492"/>
    <lineage>
        <taxon>Bacteria</taxon>
        <taxon>Bacillati</taxon>
        <taxon>Bacillota</taxon>
        <taxon>Clostridia</taxon>
        <taxon>Eubacteriales</taxon>
        <taxon>Oscillospiraceae</taxon>
        <taxon>Oscillospiraceae incertae sedis</taxon>
    </lineage>
</organism>
<feature type="domain" description="GGDEF" evidence="2">
    <location>
        <begin position="218"/>
        <end position="346"/>
    </location>
</feature>
<dbReference type="FunFam" id="3.30.70.270:FF:000001">
    <property type="entry name" value="Diguanylate cyclase domain protein"/>
    <property type="match status" value="1"/>
</dbReference>
<dbReference type="SMART" id="SM00267">
    <property type="entry name" value="GGDEF"/>
    <property type="match status" value="1"/>
</dbReference>
<keyword evidence="1" id="KW-1133">Transmembrane helix</keyword>
<keyword evidence="1" id="KW-0812">Transmembrane</keyword>
<dbReference type="PANTHER" id="PTHR45138">
    <property type="entry name" value="REGULATORY COMPONENTS OF SENSORY TRANSDUCTION SYSTEM"/>
    <property type="match status" value="1"/>
</dbReference>
<keyword evidence="1" id="KW-0472">Membrane</keyword>
<proteinExistence type="predicted"/>
<gene>
    <name evidence="3" type="primary">ycdT</name>
    <name evidence="3" type="ORF">ERS852540_00818</name>
</gene>
<dbReference type="NCBIfam" id="TIGR00254">
    <property type="entry name" value="GGDEF"/>
    <property type="match status" value="1"/>
</dbReference>
<dbReference type="GO" id="GO:0052621">
    <property type="term" value="F:diguanylate cyclase activity"/>
    <property type="evidence" value="ECO:0007669"/>
    <property type="project" value="UniProtKB-EC"/>
</dbReference>
<dbReference type="SUPFAM" id="SSF55073">
    <property type="entry name" value="Nucleotide cyclase"/>
    <property type="match status" value="1"/>
</dbReference>
<sequence length="346" mass="38422">MNKKSDTVNSELRDKLFIVLALTGCVSNIAGFTANAVIFGFTSQTLFCAACALVIIVSSLVGFLTGRTYVATFIILLVLGFVEFPMLYISYGASTAVYMLVAEIGIITFMKPVHRVIMGAAVFVADIAAFVVRSKFPQLNMVNDNKELDTLFSFIIAFIGIMVAVAIVIVQFERQAKQLSKMGEELTLAVNTDPLTEIRNRRYLIKYLENQLSQDDKKKHCAVLIDLDLFKSVNDTYGHVFGDDVLKHFAYAVKTNIGENDLIARFGGEEFMILFDTDNIEAVMTVMKRISKSYSEFSEKEKGKEFTFSAGVAVYGSSNSITEIFTTADKRLYKAKAAGRNKIMID</sequence>
<dbReference type="InterPro" id="IPR043128">
    <property type="entry name" value="Rev_trsase/Diguanyl_cyclase"/>
</dbReference>
<evidence type="ECO:0000313" key="4">
    <source>
        <dbReference type="Proteomes" id="UP000095662"/>
    </source>
</evidence>
<evidence type="ECO:0000256" key="1">
    <source>
        <dbReference type="SAM" id="Phobius"/>
    </source>
</evidence>
<dbReference type="EC" id="2.7.7.65" evidence="3"/>
<dbReference type="PANTHER" id="PTHR45138:SF9">
    <property type="entry name" value="DIGUANYLATE CYCLASE DGCM-RELATED"/>
    <property type="match status" value="1"/>
</dbReference>
<dbReference type="Pfam" id="PF00990">
    <property type="entry name" value="GGDEF"/>
    <property type="match status" value="1"/>
</dbReference>
<dbReference type="CDD" id="cd01949">
    <property type="entry name" value="GGDEF"/>
    <property type="match status" value="1"/>
</dbReference>
<name>A0A174ZA75_9FIRM</name>
<dbReference type="EMBL" id="CZBY01000005">
    <property type="protein sequence ID" value="CUQ84164.1"/>
    <property type="molecule type" value="Genomic_DNA"/>
</dbReference>
<keyword evidence="3" id="KW-0548">Nucleotidyltransferase</keyword>
<feature type="transmembrane region" description="Helical" evidence="1">
    <location>
        <begin position="152"/>
        <end position="172"/>
    </location>
</feature>
<dbReference type="Proteomes" id="UP000095662">
    <property type="component" value="Unassembled WGS sequence"/>
</dbReference>
<reference evidence="3 4" key="1">
    <citation type="submission" date="2015-09" db="EMBL/GenBank/DDBJ databases">
        <authorList>
            <consortium name="Pathogen Informatics"/>
        </authorList>
    </citation>
    <scope>NUCLEOTIDE SEQUENCE [LARGE SCALE GENOMIC DNA]</scope>
    <source>
        <strain evidence="3 4">2789STDY5834928</strain>
    </source>
</reference>
<dbReference type="AlphaFoldDB" id="A0A174ZA75"/>
<evidence type="ECO:0000259" key="2">
    <source>
        <dbReference type="PROSITE" id="PS50887"/>
    </source>
</evidence>
<dbReference type="InterPro" id="IPR000160">
    <property type="entry name" value="GGDEF_dom"/>
</dbReference>
<dbReference type="PROSITE" id="PS50887">
    <property type="entry name" value="GGDEF"/>
    <property type="match status" value="1"/>
</dbReference>
<accession>A0A174ZA75</accession>
<dbReference type="InterPro" id="IPR029787">
    <property type="entry name" value="Nucleotide_cyclase"/>
</dbReference>
<feature type="transmembrane region" description="Helical" evidence="1">
    <location>
        <begin position="113"/>
        <end position="132"/>
    </location>
</feature>
<dbReference type="OrthoDB" id="9807794at2"/>
<keyword evidence="3" id="KW-0808">Transferase</keyword>
<dbReference type="Gene3D" id="3.30.70.270">
    <property type="match status" value="1"/>
</dbReference>
<evidence type="ECO:0000313" key="3">
    <source>
        <dbReference type="EMBL" id="CUQ84164.1"/>
    </source>
</evidence>
<dbReference type="STRING" id="39492.ERS852540_00818"/>
<dbReference type="InterPro" id="IPR050469">
    <property type="entry name" value="Diguanylate_Cyclase"/>
</dbReference>
<protein>
    <submittedName>
        <fullName evidence="3">Probable diguanylate cyclase YcdT</fullName>
        <ecNumber evidence="3">2.7.7.65</ecNumber>
    </submittedName>
</protein>
<feature type="transmembrane region" description="Helical" evidence="1">
    <location>
        <begin position="16"/>
        <end position="39"/>
    </location>
</feature>